<dbReference type="PIRSF" id="PIRSF005902">
    <property type="entry name" value="DNase_TatD"/>
    <property type="match status" value="1"/>
</dbReference>
<protein>
    <submittedName>
        <fullName evidence="1">TatD family hydrolase</fullName>
    </submittedName>
</protein>
<evidence type="ECO:0000313" key="2">
    <source>
        <dbReference type="Proteomes" id="UP001430755"/>
    </source>
</evidence>
<sequence>MADLYDMHCHLGFAPDVAVLAREGAAAGIGALACTVAPGEFPALREALAPYPALHAALGLHPWQLADGAAGEDELALFCELAGQTPLIGEVGLDFGGTRAATRDAQVAALRRMLAACERFDANLYSVHAVRAAGVALDVLEEAGAFAPHTGNDVVFHWFSGTSAELTRARDLGCCFSVGPRMLATRRGRAYARDLPVDRLLLETDEPARDGEALDGAAWRARLEEALDALAAARGVEAAALAPALAATSERLLAR</sequence>
<keyword evidence="1" id="KW-0378">Hydrolase</keyword>
<keyword evidence="2" id="KW-1185">Reference proteome</keyword>
<comment type="caution">
    <text evidence="1">The sequence shown here is derived from an EMBL/GenBank/DDBJ whole genome shotgun (WGS) entry which is preliminary data.</text>
</comment>
<proteinExistence type="predicted"/>
<dbReference type="SUPFAM" id="SSF51556">
    <property type="entry name" value="Metallo-dependent hydrolases"/>
    <property type="match status" value="1"/>
</dbReference>
<evidence type="ECO:0000313" key="1">
    <source>
        <dbReference type="EMBL" id="MCI2242420.1"/>
    </source>
</evidence>
<dbReference type="PANTHER" id="PTHR47176">
    <property type="entry name" value="OSJNBA0020J04.13 PROTEIN"/>
    <property type="match status" value="1"/>
</dbReference>
<dbReference type="Pfam" id="PF01026">
    <property type="entry name" value="TatD_DNase"/>
    <property type="match status" value="1"/>
</dbReference>
<name>A0ABS9WI18_9ACTN</name>
<dbReference type="InterPro" id="IPR032466">
    <property type="entry name" value="Metal_Hydrolase"/>
</dbReference>
<accession>A0ABS9WI18</accession>
<dbReference type="EMBL" id="JAJMLW010000003">
    <property type="protein sequence ID" value="MCI2242420.1"/>
    <property type="molecule type" value="Genomic_DNA"/>
</dbReference>
<dbReference type="InterPro" id="IPR001130">
    <property type="entry name" value="TatD-like"/>
</dbReference>
<reference evidence="1" key="1">
    <citation type="submission" date="2021-11" db="EMBL/GenBank/DDBJ databases">
        <title>A Novel Adlercreutzia Species, isolated from a Allomyrina dichotoma larva feces.</title>
        <authorList>
            <person name="Suh M.K."/>
        </authorList>
    </citation>
    <scope>NUCLEOTIDE SEQUENCE</scope>
    <source>
        <strain evidence="1">JBNU-10</strain>
    </source>
</reference>
<dbReference type="PANTHER" id="PTHR47176:SF1">
    <property type="entry name" value="OS04G0577500 PROTEIN"/>
    <property type="match status" value="1"/>
</dbReference>
<dbReference type="GO" id="GO:0016787">
    <property type="term" value="F:hydrolase activity"/>
    <property type="evidence" value="ECO:0007669"/>
    <property type="project" value="UniProtKB-KW"/>
</dbReference>
<gene>
    <name evidence="1" type="ORF">LPT13_08660</name>
</gene>
<dbReference type="Proteomes" id="UP001430755">
    <property type="component" value="Unassembled WGS sequence"/>
</dbReference>
<dbReference type="Gene3D" id="3.20.20.140">
    <property type="entry name" value="Metal-dependent hydrolases"/>
    <property type="match status" value="1"/>
</dbReference>
<organism evidence="1 2">
    <name type="scientific">Adlercreutzia faecimuris</name>
    <dbReference type="NCBI Taxonomy" id="2897341"/>
    <lineage>
        <taxon>Bacteria</taxon>
        <taxon>Bacillati</taxon>
        <taxon>Actinomycetota</taxon>
        <taxon>Coriobacteriia</taxon>
        <taxon>Eggerthellales</taxon>
        <taxon>Eggerthellaceae</taxon>
        <taxon>Adlercreutzia</taxon>
    </lineage>
</organism>
<dbReference type="RefSeq" id="WP_242165670.1">
    <property type="nucleotide sequence ID" value="NZ_JAJMLW010000003.1"/>
</dbReference>